<feature type="region of interest" description="Disordered" evidence="1">
    <location>
        <begin position="1"/>
        <end position="49"/>
    </location>
</feature>
<dbReference type="AlphaFoldDB" id="A0A854Q7X3"/>
<evidence type="ECO:0000313" key="2">
    <source>
        <dbReference type="EMBL" id="OXG14825.1"/>
    </source>
</evidence>
<evidence type="ECO:0000256" key="1">
    <source>
        <dbReference type="SAM" id="MobiDB-lite"/>
    </source>
</evidence>
<organism evidence="2 3">
    <name type="scientific">Cryptococcus neoformans Tu259-1</name>
    <dbReference type="NCBI Taxonomy" id="1230072"/>
    <lineage>
        <taxon>Eukaryota</taxon>
        <taxon>Fungi</taxon>
        <taxon>Dikarya</taxon>
        <taxon>Basidiomycota</taxon>
        <taxon>Agaricomycotina</taxon>
        <taxon>Tremellomycetes</taxon>
        <taxon>Tremellales</taxon>
        <taxon>Cryptococcaceae</taxon>
        <taxon>Cryptococcus</taxon>
        <taxon>Cryptococcus neoformans species complex</taxon>
    </lineage>
</organism>
<name>A0A854Q7X3_CRYNE</name>
<dbReference type="Proteomes" id="UP000199727">
    <property type="component" value="Unassembled WGS sequence"/>
</dbReference>
<gene>
    <name evidence="2" type="ORF">C361_05524</name>
</gene>
<dbReference type="EMBL" id="AMKT01000073">
    <property type="protein sequence ID" value="OXG14825.1"/>
    <property type="molecule type" value="Genomic_DNA"/>
</dbReference>
<dbReference type="OrthoDB" id="10334937at2759"/>
<feature type="compositionally biased region" description="Polar residues" evidence="1">
    <location>
        <begin position="1"/>
        <end position="26"/>
    </location>
</feature>
<proteinExistence type="predicted"/>
<reference evidence="2 3" key="1">
    <citation type="submission" date="2017-06" db="EMBL/GenBank/DDBJ databases">
        <title>Global population genomics of the pathogenic fungus Cryptococcus neoformans var. grubii.</title>
        <authorList>
            <person name="Cuomo C."/>
            <person name="Litvintseva A."/>
            <person name="Chen Y."/>
            <person name="Young S."/>
            <person name="Zeng Q."/>
            <person name="Chapman S."/>
            <person name="Gujja S."/>
            <person name="Saif S."/>
            <person name="Birren B."/>
        </authorList>
    </citation>
    <scope>NUCLEOTIDE SEQUENCE [LARGE SCALE GENOMIC DNA]</scope>
    <source>
        <strain evidence="2 3">Tu259-1</strain>
    </source>
</reference>
<sequence length="335" mass="36974">MALNESSSLKVTLPSTLQTTPSDYQETTTTPPTLTFANSEPRPSPSLHRSLRNIGLADGSMTCAPGYILICIHHDPLSRYTLGINFTTFVGLCPTTPASTSTSGGPAFSSFTPKFADHMRCHVIQRLLHTVMHDRLANMPGCHTWESLVNAAYRYCTWAMECIFLGTDANVQFGIACYPHLKELEEAARTLRKDNMGEWDDVVQIGVDRLLEILPCGERTLINKRRIEKERLQALLKAQTQVKAKHEARCQVATPIPAPAVIPVSAPAPVIIKRKKYSSLRKLMGRAGSVIGRQKMRARASAIIEKGKAGFYDRQKVQRMEPAPSMSRPAGVSCV</sequence>
<evidence type="ECO:0000313" key="3">
    <source>
        <dbReference type="Proteomes" id="UP000199727"/>
    </source>
</evidence>
<accession>A0A854Q7X3</accession>
<protein>
    <submittedName>
        <fullName evidence="2">Uncharacterized protein</fullName>
    </submittedName>
</protein>
<comment type="caution">
    <text evidence="2">The sequence shown here is derived from an EMBL/GenBank/DDBJ whole genome shotgun (WGS) entry which is preliminary data.</text>
</comment>